<evidence type="ECO:0000313" key="1">
    <source>
        <dbReference type="EMBL" id="GFO67632.1"/>
    </source>
</evidence>
<dbReference type="AlphaFoldDB" id="A0A6V8N4Y7"/>
<dbReference type="InterPro" id="IPR025455">
    <property type="entry name" value="DUF4276"/>
</dbReference>
<dbReference type="Proteomes" id="UP000587586">
    <property type="component" value="Unassembled WGS sequence"/>
</dbReference>
<dbReference type="Pfam" id="PF14103">
    <property type="entry name" value="DUF4276"/>
    <property type="match status" value="1"/>
</dbReference>
<reference evidence="2" key="1">
    <citation type="submission" date="2020-06" db="EMBL/GenBank/DDBJ databases">
        <title>Draft genomic sequecing of Geomonas sp. Red745.</title>
        <authorList>
            <person name="Itoh H."/>
            <person name="Xu Z.X."/>
            <person name="Ushijima N."/>
            <person name="Masuda Y."/>
            <person name="Shiratori Y."/>
            <person name="Senoo K."/>
        </authorList>
    </citation>
    <scope>NUCLEOTIDE SEQUENCE [LARGE SCALE GENOMIC DNA]</scope>
    <source>
        <strain evidence="2">Red745</strain>
    </source>
</reference>
<comment type="caution">
    <text evidence="1">The sequence shown here is derived from an EMBL/GenBank/DDBJ whole genome shotgun (WGS) entry which is preliminary data.</text>
</comment>
<evidence type="ECO:0008006" key="3">
    <source>
        <dbReference type="Google" id="ProtNLM"/>
    </source>
</evidence>
<evidence type="ECO:0000313" key="2">
    <source>
        <dbReference type="Proteomes" id="UP000587586"/>
    </source>
</evidence>
<accession>A0A6V8N4Y7</accession>
<gene>
    <name evidence="1" type="ORF">GMLC_12110</name>
</gene>
<dbReference type="RefSeq" id="WP_183360165.1">
    <property type="nucleotide sequence ID" value="NZ_BLXZ01000002.1"/>
</dbReference>
<organism evidence="1 2">
    <name type="scientific">Geomonas limicola</name>
    <dbReference type="NCBI Taxonomy" id="2740186"/>
    <lineage>
        <taxon>Bacteria</taxon>
        <taxon>Pseudomonadati</taxon>
        <taxon>Thermodesulfobacteriota</taxon>
        <taxon>Desulfuromonadia</taxon>
        <taxon>Geobacterales</taxon>
        <taxon>Geobacteraceae</taxon>
        <taxon>Geomonas</taxon>
    </lineage>
</organism>
<proteinExistence type="predicted"/>
<keyword evidence="2" id="KW-1185">Reference proteome</keyword>
<sequence length="218" mass="24579">MKRVLVLVEGQTEERFVKDVLGPYFASKNLFLFPTVAKTKRVKCGADFKGGITGFSNVAKDLKQLIKDQNAFVTTFIDYYGLPSDFPGMNSLPNGSPLIKVCHVETALAQFINCPRFKPFIMLHEFEALLYTNPSELCRALHADHKILATFMGICNAYQNPEEINNSPSTAPSKRILNLVPGYQKTLHGPTITRRIGLDTLRQNCPHFDDWLVWLESL</sequence>
<protein>
    <recommendedName>
        <fullName evidence="3">DUF4276 domain-containing protein</fullName>
    </recommendedName>
</protein>
<dbReference type="EMBL" id="BLXZ01000002">
    <property type="protein sequence ID" value="GFO67632.1"/>
    <property type="molecule type" value="Genomic_DNA"/>
</dbReference>
<name>A0A6V8N4Y7_9BACT</name>